<evidence type="ECO:0000313" key="2">
    <source>
        <dbReference type="EMBL" id="GFQ66088.1"/>
    </source>
</evidence>
<sequence>MQHGEEKIIPRSNSFSKTVSQIFSSFPVIPPPHTVVFTTSTPFRGVLSLSSSGMRGKKRRNGTDDNSGTWVGEKGCFKVRRLELLSSAVLIIRSVWNPYGPRISRLVENNNK</sequence>
<dbReference type="AlphaFoldDB" id="A0A8X6FSB2"/>
<dbReference type="EMBL" id="BMAO01020260">
    <property type="protein sequence ID" value="GFQ66088.1"/>
    <property type="molecule type" value="Genomic_DNA"/>
</dbReference>
<gene>
    <name evidence="2" type="ORF">TNCT_374921</name>
</gene>
<protein>
    <submittedName>
        <fullName evidence="2">Uncharacterized protein</fullName>
    </submittedName>
</protein>
<reference evidence="2" key="1">
    <citation type="submission" date="2020-07" db="EMBL/GenBank/DDBJ databases">
        <title>Multicomponent nature underlies the extraordinary mechanical properties of spider dragline silk.</title>
        <authorList>
            <person name="Kono N."/>
            <person name="Nakamura H."/>
            <person name="Mori M."/>
            <person name="Yoshida Y."/>
            <person name="Ohtoshi R."/>
            <person name="Malay A.D."/>
            <person name="Moran D.A.P."/>
            <person name="Tomita M."/>
            <person name="Numata K."/>
            <person name="Arakawa K."/>
        </authorList>
    </citation>
    <scope>NUCLEOTIDE SEQUENCE</scope>
</reference>
<keyword evidence="3" id="KW-1185">Reference proteome</keyword>
<evidence type="ECO:0000256" key="1">
    <source>
        <dbReference type="SAM" id="MobiDB-lite"/>
    </source>
</evidence>
<dbReference type="Proteomes" id="UP000887116">
    <property type="component" value="Unassembled WGS sequence"/>
</dbReference>
<comment type="caution">
    <text evidence="2">The sequence shown here is derived from an EMBL/GenBank/DDBJ whole genome shotgun (WGS) entry which is preliminary data.</text>
</comment>
<accession>A0A8X6FSB2</accession>
<name>A0A8X6FSB2_TRICU</name>
<organism evidence="2 3">
    <name type="scientific">Trichonephila clavata</name>
    <name type="common">Joro spider</name>
    <name type="synonym">Nephila clavata</name>
    <dbReference type="NCBI Taxonomy" id="2740835"/>
    <lineage>
        <taxon>Eukaryota</taxon>
        <taxon>Metazoa</taxon>
        <taxon>Ecdysozoa</taxon>
        <taxon>Arthropoda</taxon>
        <taxon>Chelicerata</taxon>
        <taxon>Arachnida</taxon>
        <taxon>Araneae</taxon>
        <taxon>Araneomorphae</taxon>
        <taxon>Entelegynae</taxon>
        <taxon>Araneoidea</taxon>
        <taxon>Nephilidae</taxon>
        <taxon>Trichonephila</taxon>
    </lineage>
</organism>
<proteinExistence type="predicted"/>
<evidence type="ECO:0000313" key="3">
    <source>
        <dbReference type="Proteomes" id="UP000887116"/>
    </source>
</evidence>
<dbReference type="OrthoDB" id="10506557at2759"/>
<feature type="region of interest" description="Disordered" evidence="1">
    <location>
        <begin position="50"/>
        <end position="70"/>
    </location>
</feature>